<evidence type="ECO:0000313" key="2">
    <source>
        <dbReference type="Proteomes" id="UP000648187"/>
    </source>
</evidence>
<reference evidence="1" key="1">
    <citation type="submission" date="2020-08" db="EMBL/GenBank/DDBJ databases">
        <title>Spodoptera exigua strain:BAW_Kor-Di-RS1 Genome sequencing and assembly.</title>
        <authorList>
            <person name="Kim J."/>
            <person name="Nam H.Y."/>
            <person name="Kwon M."/>
            <person name="Choi J.H."/>
            <person name="Cho S.R."/>
            <person name="Kim G.-H."/>
        </authorList>
    </citation>
    <scope>NUCLEOTIDE SEQUENCE</scope>
    <source>
        <strain evidence="1">BAW_Kor-Di-RS1</strain>
        <tissue evidence="1">Whole-body</tissue>
    </source>
</reference>
<evidence type="ECO:0000313" key="1">
    <source>
        <dbReference type="EMBL" id="KAF9416110.1"/>
    </source>
</evidence>
<dbReference type="EMBL" id="JACKWZ010000096">
    <property type="protein sequence ID" value="KAF9416110.1"/>
    <property type="molecule type" value="Genomic_DNA"/>
</dbReference>
<sequence>MKMVCFQTRCGRSRFSKRNALGHGLLDNAIKSECMVFWAGVRTCTNSVKQMKLNAINVVYVLARDQSLGFICPEAVQSSLYVFTVFQLRHETLFTIKYHPAYK</sequence>
<name>A0A835GI71_SPOEX</name>
<keyword evidence="2" id="KW-1185">Reference proteome</keyword>
<protein>
    <submittedName>
        <fullName evidence="1">Uncharacterized protein</fullName>
    </submittedName>
</protein>
<organism evidence="1 2">
    <name type="scientific">Spodoptera exigua</name>
    <name type="common">Beet armyworm</name>
    <name type="synonym">Noctua fulgens</name>
    <dbReference type="NCBI Taxonomy" id="7107"/>
    <lineage>
        <taxon>Eukaryota</taxon>
        <taxon>Metazoa</taxon>
        <taxon>Ecdysozoa</taxon>
        <taxon>Arthropoda</taxon>
        <taxon>Hexapoda</taxon>
        <taxon>Insecta</taxon>
        <taxon>Pterygota</taxon>
        <taxon>Neoptera</taxon>
        <taxon>Endopterygota</taxon>
        <taxon>Lepidoptera</taxon>
        <taxon>Glossata</taxon>
        <taxon>Ditrysia</taxon>
        <taxon>Noctuoidea</taxon>
        <taxon>Noctuidae</taxon>
        <taxon>Amphipyrinae</taxon>
        <taxon>Spodoptera</taxon>
    </lineage>
</organism>
<gene>
    <name evidence="1" type="ORF">HW555_006433</name>
</gene>
<dbReference type="Proteomes" id="UP000648187">
    <property type="component" value="Unassembled WGS sequence"/>
</dbReference>
<accession>A0A835GI71</accession>
<proteinExistence type="predicted"/>
<dbReference type="AlphaFoldDB" id="A0A835GI71"/>
<comment type="caution">
    <text evidence="1">The sequence shown here is derived from an EMBL/GenBank/DDBJ whole genome shotgun (WGS) entry which is preliminary data.</text>
</comment>